<dbReference type="InterPro" id="IPR002509">
    <property type="entry name" value="NODB_dom"/>
</dbReference>
<evidence type="ECO:0000256" key="7">
    <source>
        <dbReference type="SAM" id="SignalP"/>
    </source>
</evidence>
<dbReference type="PROSITE" id="PS51677">
    <property type="entry name" value="NODB"/>
    <property type="match status" value="1"/>
</dbReference>
<gene>
    <name evidence="9" type="ORF">JX265_009161</name>
</gene>
<evidence type="ECO:0000256" key="5">
    <source>
        <dbReference type="ARBA" id="ARBA00023277"/>
    </source>
</evidence>
<dbReference type="AlphaFoldDB" id="A0A9P9WGQ7"/>
<dbReference type="EMBL" id="JAFIMR010000027">
    <property type="protein sequence ID" value="KAI1862447.1"/>
    <property type="molecule type" value="Genomic_DNA"/>
</dbReference>
<dbReference type="GO" id="GO:0016810">
    <property type="term" value="F:hydrolase activity, acting on carbon-nitrogen (but not peptide) bonds"/>
    <property type="evidence" value="ECO:0007669"/>
    <property type="project" value="InterPro"/>
</dbReference>
<evidence type="ECO:0000256" key="6">
    <source>
        <dbReference type="ARBA" id="ARBA00023285"/>
    </source>
</evidence>
<evidence type="ECO:0000256" key="4">
    <source>
        <dbReference type="ARBA" id="ARBA00022801"/>
    </source>
</evidence>
<evidence type="ECO:0000256" key="1">
    <source>
        <dbReference type="ARBA" id="ARBA00001941"/>
    </source>
</evidence>
<reference evidence="9" key="1">
    <citation type="submission" date="2021-03" db="EMBL/GenBank/DDBJ databases">
        <title>Revisited historic fungal species revealed as producer of novel bioactive compounds through whole genome sequencing and comparative genomics.</title>
        <authorList>
            <person name="Vignolle G.A."/>
            <person name="Hochenegger N."/>
            <person name="Mach R.L."/>
            <person name="Mach-Aigner A.R."/>
            <person name="Javad Rahimi M."/>
            <person name="Salim K.A."/>
            <person name="Chan C.M."/>
            <person name="Lim L.B.L."/>
            <person name="Cai F."/>
            <person name="Druzhinina I.S."/>
            <person name="U'Ren J.M."/>
            <person name="Derntl C."/>
        </authorList>
    </citation>
    <scope>NUCLEOTIDE SEQUENCE</scope>
    <source>
        <strain evidence="9">TUCIM 5799</strain>
    </source>
</reference>
<dbReference type="SUPFAM" id="SSF88713">
    <property type="entry name" value="Glycoside hydrolase/deacetylase"/>
    <property type="match status" value="1"/>
</dbReference>
<dbReference type="GO" id="GO:0046872">
    <property type="term" value="F:metal ion binding"/>
    <property type="evidence" value="ECO:0007669"/>
    <property type="project" value="UniProtKB-KW"/>
</dbReference>
<protein>
    <recommendedName>
        <fullName evidence="8">NodB homology domain-containing protein</fullName>
    </recommendedName>
</protein>
<keyword evidence="5" id="KW-0119">Carbohydrate metabolism</keyword>
<evidence type="ECO:0000256" key="2">
    <source>
        <dbReference type="ARBA" id="ARBA00022723"/>
    </source>
</evidence>
<dbReference type="InterPro" id="IPR011330">
    <property type="entry name" value="Glyco_hydro/deAcase_b/a-brl"/>
</dbReference>
<evidence type="ECO:0000313" key="9">
    <source>
        <dbReference type="EMBL" id="KAI1862447.1"/>
    </source>
</evidence>
<comment type="caution">
    <text evidence="9">The sequence shown here is derived from an EMBL/GenBank/DDBJ whole genome shotgun (WGS) entry which is preliminary data.</text>
</comment>
<keyword evidence="3 7" id="KW-0732">Signal</keyword>
<dbReference type="Pfam" id="PF01522">
    <property type="entry name" value="Polysacc_deac_1"/>
    <property type="match status" value="1"/>
</dbReference>
<keyword evidence="4" id="KW-0378">Hydrolase</keyword>
<organism evidence="9 10">
    <name type="scientific">Neoarthrinium moseri</name>
    <dbReference type="NCBI Taxonomy" id="1658444"/>
    <lineage>
        <taxon>Eukaryota</taxon>
        <taxon>Fungi</taxon>
        <taxon>Dikarya</taxon>
        <taxon>Ascomycota</taxon>
        <taxon>Pezizomycotina</taxon>
        <taxon>Sordariomycetes</taxon>
        <taxon>Xylariomycetidae</taxon>
        <taxon>Amphisphaeriales</taxon>
        <taxon>Apiosporaceae</taxon>
        <taxon>Neoarthrinium</taxon>
    </lineage>
</organism>
<dbReference type="CDD" id="cd10951">
    <property type="entry name" value="CE4_ClCDA_like"/>
    <property type="match status" value="1"/>
</dbReference>
<dbReference type="Gene3D" id="3.20.20.370">
    <property type="entry name" value="Glycoside hydrolase/deacetylase"/>
    <property type="match status" value="1"/>
</dbReference>
<accession>A0A9P9WGQ7</accession>
<dbReference type="PANTHER" id="PTHR46471">
    <property type="entry name" value="CHITIN DEACETYLASE"/>
    <property type="match status" value="1"/>
</dbReference>
<evidence type="ECO:0000259" key="8">
    <source>
        <dbReference type="PROSITE" id="PS51677"/>
    </source>
</evidence>
<comment type="cofactor">
    <cofactor evidence="1">
        <name>Co(2+)</name>
        <dbReference type="ChEBI" id="CHEBI:48828"/>
    </cofactor>
</comment>
<keyword evidence="6" id="KW-0170">Cobalt</keyword>
<keyword evidence="10" id="KW-1185">Reference proteome</keyword>
<name>A0A9P9WGQ7_9PEZI</name>
<evidence type="ECO:0000256" key="3">
    <source>
        <dbReference type="ARBA" id="ARBA00022729"/>
    </source>
</evidence>
<dbReference type="Proteomes" id="UP000829685">
    <property type="component" value="Unassembled WGS sequence"/>
</dbReference>
<feature type="signal peptide" evidence="7">
    <location>
        <begin position="1"/>
        <end position="19"/>
    </location>
</feature>
<dbReference type="PANTHER" id="PTHR46471:SF2">
    <property type="entry name" value="CHITIN DEACETYLASE-RELATED"/>
    <property type="match status" value="1"/>
</dbReference>
<feature type="chain" id="PRO_5040207504" description="NodB homology domain-containing protein" evidence="7">
    <location>
        <begin position="20"/>
        <end position="285"/>
    </location>
</feature>
<sequence>MRCFLYAAAGFALATPALGNSTSWVWQDNPSSVLKDPEYHAGPSGAEMDLDRAHIGPVLYGGAGVWQCANRGHIALTFDDGPSNFTANIARAFEKENMRVTFFMTGYNLGRKIDSGPWPALIRKLDKAGHQIGSHSWIHKNFGKVSAKEIEDEMRFNEKAFMKIFKKVPRYMRPPFAICPKACAEVMENLGYHIIQFNLDTLDYKHQKKGLIQKSINKIDKQMGPNGTGSYIVLNHDIHELTATSLVPAVIKFVKQRGYKAVTVGECLNDPKVNWYRDEWGGVYE</sequence>
<keyword evidence="2" id="KW-0479">Metal-binding</keyword>
<proteinExistence type="predicted"/>
<feature type="domain" description="NodB homology" evidence="8">
    <location>
        <begin position="72"/>
        <end position="262"/>
    </location>
</feature>
<dbReference type="GO" id="GO:0005975">
    <property type="term" value="P:carbohydrate metabolic process"/>
    <property type="evidence" value="ECO:0007669"/>
    <property type="project" value="InterPro"/>
</dbReference>
<evidence type="ECO:0000313" key="10">
    <source>
        <dbReference type="Proteomes" id="UP000829685"/>
    </source>
</evidence>